<dbReference type="SUPFAM" id="SSF52317">
    <property type="entry name" value="Class I glutamine amidotransferase-like"/>
    <property type="match status" value="1"/>
</dbReference>
<dbReference type="InterPro" id="IPR029062">
    <property type="entry name" value="Class_I_gatase-like"/>
</dbReference>
<gene>
    <name evidence="1" type="ORF">BN77_3197</name>
</gene>
<dbReference type="eggNOG" id="COG0693">
    <property type="taxonomic scope" value="Bacteria"/>
</dbReference>
<dbReference type="AlphaFoldDB" id="K0PWM2"/>
<dbReference type="Proteomes" id="UP000009319">
    <property type="component" value="Unassembled WGS sequence"/>
</dbReference>
<proteinExistence type="predicted"/>
<dbReference type="EMBL" id="CANI01000020">
    <property type="protein sequence ID" value="CCM76010.1"/>
    <property type="molecule type" value="Genomic_DNA"/>
</dbReference>
<dbReference type="HOGENOM" id="CLU_3029292_0_0_5"/>
<dbReference type="STRING" id="1211777.BN77_3197"/>
<dbReference type="Gene3D" id="3.40.50.880">
    <property type="match status" value="1"/>
</dbReference>
<keyword evidence="2" id="KW-1185">Reference proteome</keyword>
<evidence type="ECO:0000313" key="1">
    <source>
        <dbReference type="EMBL" id="CCM76010.1"/>
    </source>
</evidence>
<reference evidence="1 2" key="1">
    <citation type="journal article" date="2013" name="Genome Announc.">
        <title>Draft Genome Sequence of Rhizobium mesoamericanum STM3625, a Nitrogen-Fixing Symbiont of Mimosa pudica Isolated in French Guiana (South America).</title>
        <authorList>
            <person name="Moulin L."/>
            <person name="Mornico D."/>
            <person name="Melkonian R."/>
            <person name="Klonowska A."/>
        </authorList>
    </citation>
    <scope>NUCLEOTIDE SEQUENCE [LARGE SCALE GENOMIC DNA]</scope>
    <source>
        <strain evidence="1 2">STM3625</strain>
    </source>
</reference>
<protein>
    <submittedName>
        <fullName evidence="1">Uncharacterized protein</fullName>
    </submittedName>
</protein>
<sequence>MKRLGGQFEKKPNWESFAITDGRLITGQNPASLYGGGAGIGQASIQFEGNASLYR</sequence>
<evidence type="ECO:0000313" key="2">
    <source>
        <dbReference type="Proteomes" id="UP000009319"/>
    </source>
</evidence>
<name>K0PWM2_9HYPH</name>
<organism evidence="1 2">
    <name type="scientific">Rhizobium mesoamericanum STM3625</name>
    <dbReference type="NCBI Taxonomy" id="1211777"/>
    <lineage>
        <taxon>Bacteria</taxon>
        <taxon>Pseudomonadati</taxon>
        <taxon>Pseudomonadota</taxon>
        <taxon>Alphaproteobacteria</taxon>
        <taxon>Hyphomicrobiales</taxon>
        <taxon>Rhizobiaceae</taxon>
        <taxon>Rhizobium/Agrobacterium group</taxon>
        <taxon>Rhizobium</taxon>
    </lineage>
</organism>
<comment type="caution">
    <text evidence="1">The sequence shown here is derived from an EMBL/GenBank/DDBJ whole genome shotgun (WGS) entry which is preliminary data.</text>
</comment>
<accession>K0PWM2</accession>